<evidence type="ECO:0000313" key="3">
    <source>
        <dbReference type="Proteomes" id="UP000617628"/>
    </source>
</evidence>
<keyword evidence="3" id="KW-1185">Reference proteome</keyword>
<evidence type="ECO:0000313" key="2">
    <source>
        <dbReference type="EMBL" id="MBK1879558.1"/>
    </source>
</evidence>
<dbReference type="InterPro" id="IPR010496">
    <property type="entry name" value="AL/BT2_dom"/>
</dbReference>
<sequence>MNTISTNSIPTQLLRSVFLFPILLLLASCSDKQPTWKSIFNGKDLQGWTVKTCGAPAGENYKNIVRVEDGLLRMDYSEFETFSNQYTHVFYEEKLSHFRLRLEYRLHSERVPGGKHFTELNSGVMFHSQSAESMEVDQEFPVSVEAQFLACHNREECDRTTMNIASPGTHVTLLDGELRKNHMTYTKHPAPLRDEWLAVEIEVRGNELVHHKINGEIVLSYTNPQIGGTNHRPDNFPLPEGTPLESGYIALQGESHPIDFRNIELMILPTE</sequence>
<dbReference type="RefSeq" id="WP_200357770.1">
    <property type="nucleotide sequence ID" value="NZ_JAENIL010000050.1"/>
</dbReference>
<gene>
    <name evidence="2" type="ORF">JIN87_21920</name>
</gene>
<reference evidence="2" key="1">
    <citation type="submission" date="2021-01" db="EMBL/GenBank/DDBJ databases">
        <title>Modified the classification status of verrucomicrobia.</title>
        <authorList>
            <person name="Feng X."/>
        </authorList>
    </citation>
    <scope>NUCLEOTIDE SEQUENCE</scope>
    <source>
        <strain evidence="2">KCTC 13126</strain>
    </source>
</reference>
<name>A0A934S5Y7_9BACT</name>
<dbReference type="Gene3D" id="2.60.120.560">
    <property type="entry name" value="Exo-inulinase, domain 1"/>
    <property type="match status" value="1"/>
</dbReference>
<organism evidence="2 3">
    <name type="scientific">Pelagicoccus mobilis</name>
    <dbReference type="NCBI Taxonomy" id="415221"/>
    <lineage>
        <taxon>Bacteria</taxon>
        <taxon>Pseudomonadati</taxon>
        <taxon>Verrucomicrobiota</taxon>
        <taxon>Opitutia</taxon>
        <taxon>Puniceicoccales</taxon>
        <taxon>Pelagicoccaceae</taxon>
        <taxon>Pelagicoccus</taxon>
    </lineage>
</organism>
<comment type="caution">
    <text evidence="2">The sequence shown here is derived from an EMBL/GenBank/DDBJ whole genome shotgun (WGS) entry which is preliminary data.</text>
</comment>
<dbReference type="Pfam" id="PF06439">
    <property type="entry name" value="3keto-disac_hyd"/>
    <property type="match status" value="1"/>
</dbReference>
<dbReference type="Proteomes" id="UP000617628">
    <property type="component" value="Unassembled WGS sequence"/>
</dbReference>
<feature type="domain" description="3-keto-alpha-glucoside-1,2-lyase/3-keto-2-hydroxy-glucal hydratase" evidence="1">
    <location>
        <begin position="35"/>
        <end position="265"/>
    </location>
</feature>
<dbReference type="GO" id="GO:0016787">
    <property type="term" value="F:hydrolase activity"/>
    <property type="evidence" value="ECO:0007669"/>
    <property type="project" value="InterPro"/>
</dbReference>
<dbReference type="EMBL" id="JAENIL010000050">
    <property type="protein sequence ID" value="MBK1879558.1"/>
    <property type="molecule type" value="Genomic_DNA"/>
</dbReference>
<proteinExistence type="predicted"/>
<protein>
    <submittedName>
        <fullName evidence="2">DUF1080 domain-containing protein</fullName>
    </submittedName>
</protein>
<evidence type="ECO:0000259" key="1">
    <source>
        <dbReference type="Pfam" id="PF06439"/>
    </source>
</evidence>
<dbReference type="AlphaFoldDB" id="A0A934S5Y7"/>
<accession>A0A934S5Y7</accession>